<evidence type="ECO:0000313" key="2">
    <source>
        <dbReference type="Proteomes" id="UP000736328"/>
    </source>
</evidence>
<dbReference type="AlphaFoldDB" id="A0A933MKA2"/>
<evidence type="ECO:0000313" key="1">
    <source>
        <dbReference type="EMBL" id="MBI4726530.1"/>
    </source>
</evidence>
<name>A0A933MKA2_UNCT6</name>
<comment type="caution">
    <text evidence="1">The sequence shown here is derived from an EMBL/GenBank/DDBJ whole genome shotgun (WGS) entry which is preliminary data.</text>
</comment>
<organism evidence="1 2">
    <name type="scientific">candidate division TA06 bacterium</name>
    <dbReference type="NCBI Taxonomy" id="2250710"/>
    <lineage>
        <taxon>Bacteria</taxon>
        <taxon>Bacteria division TA06</taxon>
    </lineage>
</organism>
<accession>A0A933MKA2</accession>
<sequence length="195" mass="22766">MIKKYITLLSVVMFSIIATNYARAIEIKEIYKLTPQDAETQSNFNADRITGTKGNFELEGAWLSPRDTIFASNGYILYWISIHDAKFYDKFIWDYFIPVLSPQTGIPTGEYDTLFMAWFTHMPPYLTYMPPDSSNPDTRYWEPYWRFWSVYGGGGDYFNPDSCWAFGVGFSFLDMDTYYRDPGVWKTEVNMATKT</sequence>
<reference evidence="1" key="1">
    <citation type="submission" date="2020-07" db="EMBL/GenBank/DDBJ databases">
        <title>Huge and variable diversity of episymbiotic CPR bacteria and DPANN archaea in groundwater ecosystems.</title>
        <authorList>
            <person name="He C.Y."/>
            <person name="Keren R."/>
            <person name="Whittaker M."/>
            <person name="Farag I.F."/>
            <person name="Doudna J."/>
            <person name="Cate J.H.D."/>
            <person name="Banfield J.F."/>
        </authorList>
    </citation>
    <scope>NUCLEOTIDE SEQUENCE</scope>
    <source>
        <strain evidence="1">NC_groundwater_1520_Pr4_B-0.1um_53_5</strain>
    </source>
</reference>
<dbReference type="Proteomes" id="UP000736328">
    <property type="component" value="Unassembled WGS sequence"/>
</dbReference>
<dbReference type="EMBL" id="JACQXR010000058">
    <property type="protein sequence ID" value="MBI4726530.1"/>
    <property type="molecule type" value="Genomic_DNA"/>
</dbReference>
<proteinExistence type="predicted"/>
<gene>
    <name evidence="1" type="ORF">HY768_04790</name>
</gene>
<protein>
    <submittedName>
        <fullName evidence="1">Uncharacterized protein</fullName>
    </submittedName>
</protein>
<feature type="non-terminal residue" evidence="1">
    <location>
        <position position="195"/>
    </location>
</feature>